<proteinExistence type="predicted"/>
<accession>A0A7J0ES96</accession>
<reference evidence="2 3" key="1">
    <citation type="submission" date="2019-07" db="EMBL/GenBank/DDBJ databases">
        <title>De Novo Assembly of kiwifruit Actinidia rufa.</title>
        <authorList>
            <person name="Sugita-Konishi S."/>
            <person name="Sato K."/>
            <person name="Mori E."/>
            <person name="Abe Y."/>
            <person name="Kisaki G."/>
            <person name="Hamano K."/>
            <person name="Suezawa K."/>
            <person name="Otani M."/>
            <person name="Fukuda T."/>
            <person name="Manabe T."/>
            <person name="Gomi K."/>
            <person name="Tabuchi M."/>
            <person name="Akimitsu K."/>
            <person name="Kataoka I."/>
        </authorList>
    </citation>
    <scope>NUCLEOTIDE SEQUENCE [LARGE SCALE GENOMIC DNA]</scope>
    <source>
        <strain evidence="3">cv. Fuchu</strain>
    </source>
</reference>
<evidence type="ECO:0000313" key="2">
    <source>
        <dbReference type="EMBL" id="GFY88869.1"/>
    </source>
</evidence>
<organism evidence="2 3">
    <name type="scientific">Actinidia rufa</name>
    <dbReference type="NCBI Taxonomy" id="165716"/>
    <lineage>
        <taxon>Eukaryota</taxon>
        <taxon>Viridiplantae</taxon>
        <taxon>Streptophyta</taxon>
        <taxon>Embryophyta</taxon>
        <taxon>Tracheophyta</taxon>
        <taxon>Spermatophyta</taxon>
        <taxon>Magnoliopsida</taxon>
        <taxon>eudicotyledons</taxon>
        <taxon>Gunneridae</taxon>
        <taxon>Pentapetalae</taxon>
        <taxon>asterids</taxon>
        <taxon>Ericales</taxon>
        <taxon>Actinidiaceae</taxon>
        <taxon>Actinidia</taxon>
    </lineage>
</organism>
<feature type="region of interest" description="Disordered" evidence="1">
    <location>
        <begin position="109"/>
        <end position="134"/>
    </location>
</feature>
<dbReference type="Proteomes" id="UP000585474">
    <property type="component" value="Unassembled WGS sequence"/>
</dbReference>
<keyword evidence="3" id="KW-1185">Reference proteome</keyword>
<feature type="compositionally biased region" description="Basic and acidic residues" evidence="1">
    <location>
        <begin position="1"/>
        <end position="25"/>
    </location>
</feature>
<comment type="caution">
    <text evidence="2">The sequence shown here is derived from an EMBL/GenBank/DDBJ whole genome shotgun (WGS) entry which is preliminary data.</text>
</comment>
<name>A0A7J0ES96_9ERIC</name>
<gene>
    <name evidence="2" type="ORF">Acr_06g0008090</name>
</gene>
<feature type="region of interest" description="Disordered" evidence="1">
    <location>
        <begin position="1"/>
        <end position="64"/>
    </location>
</feature>
<dbReference type="OrthoDB" id="1740536at2759"/>
<feature type="compositionally biased region" description="Basic and acidic residues" evidence="1">
    <location>
        <begin position="45"/>
        <end position="62"/>
    </location>
</feature>
<evidence type="ECO:0008006" key="4">
    <source>
        <dbReference type="Google" id="ProtNLM"/>
    </source>
</evidence>
<evidence type="ECO:0000313" key="3">
    <source>
        <dbReference type="Proteomes" id="UP000585474"/>
    </source>
</evidence>
<sequence>MGAPTRGEEQFKKQKENPIDFESRARQGINVIFKEPYTSSSPRFETSHTSKKLEPMGGDPRRRNQRWRCSFHEERGQRTDSCRALKSFLDQLVKDGHLKEFIDEGMTRAKKDEANPIPRFDCGDDEADTNPVTL</sequence>
<protein>
    <recommendedName>
        <fullName evidence="4">Reverse transcriptase domain-containing protein</fullName>
    </recommendedName>
</protein>
<evidence type="ECO:0000256" key="1">
    <source>
        <dbReference type="SAM" id="MobiDB-lite"/>
    </source>
</evidence>
<dbReference type="AlphaFoldDB" id="A0A7J0ES96"/>
<dbReference type="EMBL" id="BJWL01000006">
    <property type="protein sequence ID" value="GFY88869.1"/>
    <property type="molecule type" value="Genomic_DNA"/>
</dbReference>